<evidence type="ECO:0000313" key="3">
    <source>
        <dbReference type="Proteomes" id="UP001367508"/>
    </source>
</evidence>
<name>A0AAN9Q6Z9_CANGL</name>
<reference evidence="2 3" key="1">
    <citation type="submission" date="2024-01" db="EMBL/GenBank/DDBJ databases">
        <title>The genomes of 5 underutilized Papilionoideae crops provide insights into root nodulation and disease resistanc.</title>
        <authorList>
            <person name="Jiang F."/>
        </authorList>
    </citation>
    <scope>NUCLEOTIDE SEQUENCE [LARGE SCALE GENOMIC DNA]</scope>
    <source>
        <strain evidence="2">LVBAO_FW01</strain>
        <tissue evidence="2">Leaves</tissue>
    </source>
</reference>
<comment type="caution">
    <text evidence="2">The sequence shown here is derived from an EMBL/GenBank/DDBJ whole genome shotgun (WGS) entry which is preliminary data.</text>
</comment>
<accession>A0AAN9Q6Z9</accession>
<dbReference type="Pfam" id="PF24823">
    <property type="entry name" value="PH_RDR2"/>
    <property type="match status" value="1"/>
</dbReference>
<dbReference type="InterPro" id="IPR057590">
    <property type="entry name" value="PH_RDR1/2-like"/>
</dbReference>
<organism evidence="2 3">
    <name type="scientific">Canavalia gladiata</name>
    <name type="common">Sword bean</name>
    <name type="synonym">Dolichos gladiatus</name>
    <dbReference type="NCBI Taxonomy" id="3824"/>
    <lineage>
        <taxon>Eukaryota</taxon>
        <taxon>Viridiplantae</taxon>
        <taxon>Streptophyta</taxon>
        <taxon>Embryophyta</taxon>
        <taxon>Tracheophyta</taxon>
        <taxon>Spermatophyta</taxon>
        <taxon>Magnoliopsida</taxon>
        <taxon>eudicotyledons</taxon>
        <taxon>Gunneridae</taxon>
        <taxon>Pentapetalae</taxon>
        <taxon>rosids</taxon>
        <taxon>fabids</taxon>
        <taxon>Fabales</taxon>
        <taxon>Fabaceae</taxon>
        <taxon>Papilionoideae</taxon>
        <taxon>50 kb inversion clade</taxon>
        <taxon>NPAAA clade</taxon>
        <taxon>indigoferoid/millettioid clade</taxon>
        <taxon>Phaseoleae</taxon>
        <taxon>Canavalia</taxon>
    </lineage>
</organism>
<dbReference type="Proteomes" id="UP001367508">
    <property type="component" value="Unassembled WGS sequence"/>
</dbReference>
<evidence type="ECO:0000259" key="1">
    <source>
        <dbReference type="Pfam" id="PF24823"/>
    </source>
</evidence>
<proteinExistence type="predicted"/>
<dbReference type="EMBL" id="JAYMYQ010000007">
    <property type="protein sequence ID" value="KAK7320553.1"/>
    <property type="molecule type" value="Genomic_DNA"/>
</dbReference>
<sequence length="172" mass="19845">MSIFKASQCSWRSVLLGTGLKVDQIRFTSNLERVTFWNLEKLTNPVLNRVQEIGFRKLSFLQLKIGRIVVGPEREAVGDEIFSDNCNWKSRGNDRVQFETFDAKPCALCIWHTGECYKLEILIENILRSHGYCLGEDAKLNVLLLKNISLAFVDDELIDLFGFEAWMKRLEP</sequence>
<feature type="domain" description="RDR1/2-like PH-like" evidence="1">
    <location>
        <begin position="96"/>
        <end position="146"/>
    </location>
</feature>
<dbReference type="AlphaFoldDB" id="A0AAN9Q6Z9"/>
<gene>
    <name evidence="2" type="ORF">VNO77_30129</name>
</gene>
<protein>
    <recommendedName>
        <fullName evidence="1">RDR1/2-like PH-like domain-containing protein</fullName>
    </recommendedName>
</protein>
<keyword evidence="3" id="KW-1185">Reference proteome</keyword>
<evidence type="ECO:0000313" key="2">
    <source>
        <dbReference type="EMBL" id="KAK7320553.1"/>
    </source>
</evidence>